<dbReference type="EMBL" id="JACMSF010000001">
    <property type="protein sequence ID" value="MBC2900034.1"/>
    <property type="molecule type" value="Genomic_DNA"/>
</dbReference>
<gene>
    <name evidence="2" type="ORF">H4N64_00125</name>
</gene>
<reference evidence="2 3" key="1">
    <citation type="submission" date="2020-08" db="EMBL/GenBank/DDBJ databases">
        <title>Streptomyces sp. PSKA01 genome sequencing and assembly.</title>
        <authorList>
            <person name="Mandal S."/>
            <person name="Maiti P.K."/>
            <person name="Das P."/>
        </authorList>
    </citation>
    <scope>NUCLEOTIDE SEQUENCE [LARGE SCALE GENOMIC DNA]</scope>
    <source>
        <strain evidence="2 3">PSKA01</strain>
    </source>
</reference>
<keyword evidence="2" id="KW-0489">Methyltransferase</keyword>
<dbReference type="RefSeq" id="WP_186279714.1">
    <property type="nucleotide sequence ID" value="NZ_JACMSF010000001.1"/>
</dbReference>
<proteinExistence type="predicted"/>
<keyword evidence="2" id="KW-0808">Transferase</keyword>
<dbReference type="SUPFAM" id="SSF53335">
    <property type="entry name" value="S-adenosyl-L-methionine-dependent methyltransferases"/>
    <property type="match status" value="1"/>
</dbReference>
<name>A0A7X1IY10_9ACTN</name>
<dbReference type="GO" id="GO:0008757">
    <property type="term" value="F:S-adenosylmethionine-dependent methyltransferase activity"/>
    <property type="evidence" value="ECO:0007669"/>
    <property type="project" value="InterPro"/>
</dbReference>
<dbReference type="Proteomes" id="UP000584670">
    <property type="component" value="Unassembled WGS sequence"/>
</dbReference>
<comment type="caution">
    <text evidence="2">The sequence shown here is derived from an EMBL/GenBank/DDBJ whole genome shotgun (WGS) entry which is preliminary data.</text>
</comment>
<protein>
    <submittedName>
        <fullName evidence="2">Class I SAM-dependent methyltransferase</fullName>
    </submittedName>
</protein>
<dbReference type="Pfam" id="PF08241">
    <property type="entry name" value="Methyltransf_11"/>
    <property type="match status" value="1"/>
</dbReference>
<dbReference type="Gene3D" id="3.40.50.150">
    <property type="entry name" value="Vaccinia Virus protein VP39"/>
    <property type="match status" value="1"/>
</dbReference>
<dbReference type="GO" id="GO:0032259">
    <property type="term" value="P:methylation"/>
    <property type="evidence" value="ECO:0007669"/>
    <property type="project" value="UniProtKB-KW"/>
</dbReference>
<keyword evidence="3" id="KW-1185">Reference proteome</keyword>
<evidence type="ECO:0000313" key="3">
    <source>
        <dbReference type="Proteomes" id="UP000584670"/>
    </source>
</evidence>
<dbReference type="CDD" id="cd02440">
    <property type="entry name" value="AdoMet_MTases"/>
    <property type="match status" value="1"/>
</dbReference>
<sequence length="323" mass="34993">MALIELADLRHLLVCPRCRSPLADGRGAFHCTSPGCPYHAPTDFPVTGRWPVLVDFERSVLHREALSTGAYRGGRTSPNPAARADRLPAVLAHVWKPPNRVAVRNVDLLLRGLLGSAPRLLVVGGATIGNGVDAVYRDPRIQVIGFDIVPSPVTQFIADAHQIPLAAASVDAVLVQAVLEHVLDPALVVTEIHRVLKDDGLVYAETPFLQQVHAGAYDFTRFTASGHRYLFRRFEELGAGPVAGPGTQLLWSVDHLVRGLTRSTLAGRGARGLLCWLRALDRLVPASYAADDAAAYYFLGRKRDGEMSAAEIVAYYRGAQTDA</sequence>
<feature type="domain" description="Methyltransferase type 11" evidence="1">
    <location>
        <begin position="141"/>
        <end position="203"/>
    </location>
</feature>
<evidence type="ECO:0000313" key="2">
    <source>
        <dbReference type="EMBL" id="MBC2900034.1"/>
    </source>
</evidence>
<organism evidence="2 3">
    <name type="scientific">Streptomyces cupreus</name>
    <dbReference type="NCBI Taxonomy" id="2759956"/>
    <lineage>
        <taxon>Bacteria</taxon>
        <taxon>Bacillati</taxon>
        <taxon>Actinomycetota</taxon>
        <taxon>Actinomycetes</taxon>
        <taxon>Kitasatosporales</taxon>
        <taxon>Streptomycetaceae</taxon>
        <taxon>Streptomyces</taxon>
    </lineage>
</organism>
<evidence type="ECO:0000259" key="1">
    <source>
        <dbReference type="Pfam" id="PF08241"/>
    </source>
</evidence>
<dbReference type="InterPro" id="IPR029063">
    <property type="entry name" value="SAM-dependent_MTases_sf"/>
</dbReference>
<accession>A0A7X1IY10</accession>
<dbReference type="InterPro" id="IPR013216">
    <property type="entry name" value="Methyltransf_11"/>
</dbReference>
<dbReference type="AlphaFoldDB" id="A0A7X1IY10"/>